<dbReference type="HOGENOM" id="CLU_933050_0_0_6"/>
<sequence length="298" mass="32304">MKTRSIALVSVLALLTGCGGGGGGSSSGNGSTKNNTISAYEFSLARQAYAITYVPLAEARLYSFHSVELRDNSLPGLTDGVKTITCPKGGYYTAEFKSLKDRTSTFTQKFYNCSMDYGLMDTITYVSGSRDISFILPEGDALELTTESVNNDVKVTIDGLPLEYSGTITTKVSRTNEAGDYPFKMEVTLGGNVTLLAKAFFTLNEMHKSISPVQFTIKPNAILPKVMKVTTNGSIMLDSLSLKQALVYPGVKEGETGLFGVERDSLFEMDRGRVIFITNKDLGGRTAVTRLNDQFSDL</sequence>
<evidence type="ECO:0008006" key="3">
    <source>
        <dbReference type="Google" id="ProtNLM"/>
    </source>
</evidence>
<keyword evidence="2" id="KW-1185">Reference proteome</keyword>
<protein>
    <recommendedName>
        <fullName evidence="3">Lipoprotein</fullName>
    </recommendedName>
</protein>
<organism evidence="1 2">
    <name type="scientific">Hahella chejuensis (strain KCTC 2396)</name>
    <dbReference type="NCBI Taxonomy" id="349521"/>
    <lineage>
        <taxon>Bacteria</taxon>
        <taxon>Pseudomonadati</taxon>
        <taxon>Pseudomonadota</taxon>
        <taxon>Gammaproteobacteria</taxon>
        <taxon>Oceanospirillales</taxon>
        <taxon>Hahellaceae</taxon>
        <taxon>Hahella</taxon>
    </lineage>
</organism>
<dbReference type="Proteomes" id="UP000000238">
    <property type="component" value="Chromosome"/>
</dbReference>
<dbReference type="KEGG" id="hch:HCH_03636"/>
<reference evidence="1 2" key="1">
    <citation type="journal article" date="2005" name="Nucleic Acids Res.">
        <title>Genomic blueprint of Hahella chejuensis, a marine microbe producing an algicidal agent.</title>
        <authorList>
            <person name="Jeong H."/>
            <person name="Yim J.H."/>
            <person name="Lee C."/>
            <person name="Choi S.-H."/>
            <person name="Park Y.K."/>
            <person name="Yoon S.H."/>
            <person name="Hur C.-G."/>
            <person name="Kang H.-Y."/>
            <person name="Kim D."/>
            <person name="Lee H.H."/>
            <person name="Park K.H."/>
            <person name="Park S.-H."/>
            <person name="Park H.-S."/>
            <person name="Lee H.K."/>
            <person name="Oh T.K."/>
            <person name="Kim J.F."/>
        </authorList>
    </citation>
    <scope>NUCLEOTIDE SEQUENCE [LARGE SCALE GENOMIC DNA]</scope>
    <source>
        <strain evidence="1 2">KCTC 2396</strain>
    </source>
</reference>
<evidence type="ECO:0000313" key="2">
    <source>
        <dbReference type="Proteomes" id="UP000000238"/>
    </source>
</evidence>
<name>Q2SG48_HAHCH</name>
<dbReference type="OrthoDB" id="9889760at2"/>
<dbReference type="PROSITE" id="PS51257">
    <property type="entry name" value="PROKAR_LIPOPROTEIN"/>
    <property type="match status" value="1"/>
</dbReference>
<dbReference type="AlphaFoldDB" id="Q2SG48"/>
<dbReference type="RefSeq" id="WP_011397444.1">
    <property type="nucleotide sequence ID" value="NC_007645.1"/>
</dbReference>
<accession>Q2SG48</accession>
<dbReference type="EMBL" id="CP000155">
    <property type="protein sequence ID" value="ABC30376.1"/>
    <property type="molecule type" value="Genomic_DNA"/>
</dbReference>
<evidence type="ECO:0000313" key="1">
    <source>
        <dbReference type="EMBL" id="ABC30376.1"/>
    </source>
</evidence>
<proteinExistence type="predicted"/>
<gene>
    <name evidence="1" type="ordered locus">HCH_03636</name>
</gene>